<dbReference type="EMBL" id="CM009295">
    <property type="protein sequence ID" value="KAI9393275.1"/>
    <property type="molecule type" value="Genomic_DNA"/>
</dbReference>
<proteinExistence type="predicted"/>
<keyword evidence="2" id="KW-1185">Reference proteome</keyword>
<evidence type="ECO:0000313" key="2">
    <source>
        <dbReference type="Proteomes" id="UP000006729"/>
    </source>
</evidence>
<dbReference type="Proteomes" id="UP000006729">
    <property type="component" value="Chromosome 6"/>
</dbReference>
<evidence type="ECO:0000313" key="1">
    <source>
        <dbReference type="EMBL" id="KAI9393275.1"/>
    </source>
</evidence>
<accession>A0ACC0SVR7</accession>
<organism evidence="1 2">
    <name type="scientific">Populus trichocarpa</name>
    <name type="common">Western balsam poplar</name>
    <name type="synonym">Populus balsamifera subsp. trichocarpa</name>
    <dbReference type="NCBI Taxonomy" id="3694"/>
    <lineage>
        <taxon>Eukaryota</taxon>
        <taxon>Viridiplantae</taxon>
        <taxon>Streptophyta</taxon>
        <taxon>Embryophyta</taxon>
        <taxon>Tracheophyta</taxon>
        <taxon>Spermatophyta</taxon>
        <taxon>Magnoliopsida</taxon>
        <taxon>eudicotyledons</taxon>
        <taxon>Gunneridae</taxon>
        <taxon>Pentapetalae</taxon>
        <taxon>rosids</taxon>
        <taxon>fabids</taxon>
        <taxon>Malpighiales</taxon>
        <taxon>Salicaceae</taxon>
        <taxon>Saliceae</taxon>
        <taxon>Populus</taxon>
    </lineage>
</organism>
<comment type="caution">
    <text evidence="1">The sequence shown here is derived from an EMBL/GenBank/DDBJ whole genome shotgun (WGS) entry which is preliminary data.</text>
</comment>
<protein>
    <submittedName>
        <fullName evidence="1">Uncharacterized protein</fullName>
    </submittedName>
</protein>
<sequence>MGSLINGNSSSLLPGYHIRYAKGNSSRINAIVSVLLWMQRDAKVQQILYSYKEEIAIFHEAYARYRYSFASHQVSYVHIHVHVSLFLYYKRSINKGRKRAHHLKGREERLKVQLAFFKSNTPYAYWSCSLQRK</sequence>
<reference evidence="1 2" key="1">
    <citation type="journal article" date="2006" name="Science">
        <title>The genome of black cottonwood, Populus trichocarpa (Torr. &amp; Gray).</title>
        <authorList>
            <person name="Tuskan G.A."/>
            <person name="Difazio S."/>
            <person name="Jansson S."/>
            <person name="Bohlmann J."/>
            <person name="Grigoriev I."/>
            <person name="Hellsten U."/>
            <person name="Putnam N."/>
            <person name="Ralph S."/>
            <person name="Rombauts S."/>
            <person name="Salamov A."/>
            <person name="Schein J."/>
            <person name="Sterck L."/>
            <person name="Aerts A."/>
            <person name="Bhalerao R.R."/>
            <person name="Bhalerao R.P."/>
            <person name="Blaudez D."/>
            <person name="Boerjan W."/>
            <person name="Brun A."/>
            <person name="Brunner A."/>
            <person name="Busov V."/>
            <person name="Campbell M."/>
            <person name="Carlson J."/>
            <person name="Chalot M."/>
            <person name="Chapman J."/>
            <person name="Chen G.L."/>
            <person name="Cooper D."/>
            <person name="Coutinho P.M."/>
            <person name="Couturier J."/>
            <person name="Covert S."/>
            <person name="Cronk Q."/>
            <person name="Cunningham R."/>
            <person name="Davis J."/>
            <person name="Degroeve S."/>
            <person name="Dejardin A."/>
            <person name="Depamphilis C."/>
            <person name="Detter J."/>
            <person name="Dirks B."/>
            <person name="Dubchak I."/>
            <person name="Duplessis S."/>
            <person name="Ehlting J."/>
            <person name="Ellis B."/>
            <person name="Gendler K."/>
            <person name="Goodstein D."/>
            <person name="Gribskov M."/>
            <person name="Grimwood J."/>
            <person name="Groover A."/>
            <person name="Gunter L."/>
            <person name="Hamberger B."/>
            <person name="Heinze B."/>
            <person name="Helariutta Y."/>
            <person name="Henrissat B."/>
            <person name="Holligan D."/>
            <person name="Holt R."/>
            <person name="Huang W."/>
            <person name="Islam-Faridi N."/>
            <person name="Jones S."/>
            <person name="Jones-Rhoades M."/>
            <person name="Jorgensen R."/>
            <person name="Joshi C."/>
            <person name="Kangasjarvi J."/>
            <person name="Karlsson J."/>
            <person name="Kelleher C."/>
            <person name="Kirkpatrick R."/>
            <person name="Kirst M."/>
            <person name="Kohler A."/>
            <person name="Kalluri U."/>
            <person name="Larimer F."/>
            <person name="Leebens-Mack J."/>
            <person name="Leple J.C."/>
            <person name="Locascio P."/>
            <person name="Lou Y."/>
            <person name="Lucas S."/>
            <person name="Martin F."/>
            <person name="Montanini B."/>
            <person name="Napoli C."/>
            <person name="Nelson D.R."/>
            <person name="Nelson C."/>
            <person name="Nieminen K."/>
            <person name="Nilsson O."/>
            <person name="Pereda V."/>
            <person name="Peter G."/>
            <person name="Philippe R."/>
            <person name="Pilate G."/>
            <person name="Poliakov A."/>
            <person name="Razumovskaya J."/>
            <person name="Richardson P."/>
            <person name="Rinaldi C."/>
            <person name="Ritland K."/>
            <person name="Rouze P."/>
            <person name="Ryaboy D."/>
            <person name="Schmutz J."/>
            <person name="Schrader J."/>
            <person name="Segerman B."/>
            <person name="Shin H."/>
            <person name="Siddiqui A."/>
            <person name="Sterky F."/>
            <person name="Terry A."/>
            <person name="Tsai C.J."/>
            <person name="Uberbacher E."/>
            <person name="Unneberg P."/>
            <person name="Vahala J."/>
            <person name="Wall K."/>
            <person name="Wessler S."/>
            <person name="Yang G."/>
            <person name="Yin T."/>
            <person name="Douglas C."/>
            <person name="Marra M."/>
            <person name="Sandberg G."/>
            <person name="Van de Peer Y."/>
            <person name="Rokhsar D."/>
        </authorList>
    </citation>
    <scope>NUCLEOTIDE SEQUENCE [LARGE SCALE GENOMIC DNA]</scope>
    <source>
        <strain evidence="2">cv. Nisqually</strain>
    </source>
</reference>
<gene>
    <name evidence="1" type="ORF">POPTR_006G203601v4</name>
</gene>
<name>A0ACC0SVR7_POPTR</name>